<evidence type="ECO:0000313" key="4">
    <source>
        <dbReference type="Proteomes" id="UP000694864"/>
    </source>
</evidence>
<dbReference type="SUPFAM" id="SSF52200">
    <property type="entry name" value="Toll/Interleukin receptor TIR domain"/>
    <property type="match status" value="1"/>
</dbReference>
<dbReference type="PROSITE" id="PS50104">
    <property type="entry name" value="TIR"/>
    <property type="match status" value="1"/>
</dbReference>
<keyword evidence="1" id="KW-0520">NAD</keyword>
<dbReference type="InterPro" id="IPR035897">
    <property type="entry name" value="Toll_tir_struct_dom_sf"/>
</dbReference>
<protein>
    <submittedName>
        <fullName evidence="5">Protein PHLOEM PROTEIN 2-LIKE A6-like</fullName>
    </submittedName>
</protein>
<feature type="compositionally biased region" description="Polar residues" evidence="2">
    <location>
        <begin position="365"/>
        <end position="374"/>
    </location>
</feature>
<keyword evidence="4" id="KW-1185">Reference proteome</keyword>
<proteinExistence type="predicted"/>
<feature type="compositionally biased region" description="Polar residues" evidence="2">
    <location>
        <begin position="208"/>
        <end position="219"/>
    </location>
</feature>
<dbReference type="Gene3D" id="3.40.50.10140">
    <property type="entry name" value="Toll/interleukin-1 receptor homology (TIR) domain"/>
    <property type="match status" value="1"/>
</dbReference>
<dbReference type="PANTHER" id="PTHR32009:SF62">
    <property type="entry name" value="DISEASE RESISTANCE PROTEIN (TIR-NBS-LRR CLASS) FAMILY"/>
    <property type="match status" value="1"/>
</dbReference>
<evidence type="ECO:0000259" key="3">
    <source>
        <dbReference type="PROSITE" id="PS50104"/>
    </source>
</evidence>
<sequence length="374" mass="41749">MDGKVQPPQHQVFINFRGEELRNSFISHLVDALQRNGINTFTDKQESTGENISNLFERIKDSKIALAVFSERYTESRWCLDELVKISERADLGELKAIPIFYKVPTESVKQLVGVFGDHFRRREWEYRYEQERIDRWKEAVACVSGKIGMVFDDKSLSESDFIGNIVKKVLISLEEITKNSHVDKHLERGETSLNKNSKKSLKDQKGNLGSQPKPNEIISFNASNSLAPQYISSGHSQTPVQGSRITIQFTQAASPANALGLCVPLVQGPHIGVAQPSHATGFSGTRPLYDGFPVRHGNHKIGGKGDPSTMTKNTKNPNKSSKSNLEYDGFPMRYGNHETGGRGETYSMTNNNTKKPNKSSRSNLQFTGTNGWA</sequence>
<dbReference type="InterPro" id="IPR000157">
    <property type="entry name" value="TIR_dom"/>
</dbReference>
<feature type="region of interest" description="Disordered" evidence="2">
    <location>
        <begin position="301"/>
        <end position="374"/>
    </location>
</feature>
<accession>A0ABM0Y2I5</accession>
<organism evidence="4 5">
    <name type="scientific">Camelina sativa</name>
    <name type="common">False flax</name>
    <name type="synonym">Myagrum sativum</name>
    <dbReference type="NCBI Taxonomy" id="90675"/>
    <lineage>
        <taxon>Eukaryota</taxon>
        <taxon>Viridiplantae</taxon>
        <taxon>Streptophyta</taxon>
        <taxon>Embryophyta</taxon>
        <taxon>Tracheophyta</taxon>
        <taxon>Spermatophyta</taxon>
        <taxon>Magnoliopsida</taxon>
        <taxon>eudicotyledons</taxon>
        <taxon>Gunneridae</taxon>
        <taxon>Pentapetalae</taxon>
        <taxon>rosids</taxon>
        <taxon>malvids</taxon>
        <taxon>Brassicales</taxon>
        <taxon>Brassicaceae</taxon>
        <taxon>Camelineae</taxon>
        <taxon>Camelina</taxon>
    </lineage>
</organism>
<reference evidence="5" key="2">
    <citation type="submission" date="2025-08" db="UniProtKB">
        <authorList>
            <consortium name="RefSeq"/>
        </authorList>
    </citation>
    <scope>IDENTIFICATION</scope>
    <source>
        <tissue evidence="5">Leaf</tissue>
    </source>
</reference>
<feature type="compositionally biased region" description="Low complexity" evidence="2">
    <location>
        <begin position="308"/>
        <end position="325"/>
    </location>
</feature>
<dbReference type="PANTHER" id="PTHR32009">
    <property type="entry name" value="TMV RESISTANCE PROTEIN N-LIKE"/>
    <property type="match status" value="1"/>
</dbReference>
<feature type="domain" description="TIR" evidence="3">
    <location>
        <begin position="8"/>
        <end position="174"/>
    </location>
</feature>
<dbReference type="Pfam" id="PF01582">
    <property type="entry name" value="TIR"/>
    <property type="match status" value="1"/>
</dbReference>
<name>A0ABM0Y2I5_CAMSA</name>
<reference evidence="4" key="1">
    <citation type="journal article" date="2014" name="Nat. Commun.">
        <title>The emerging biofuel crop Camelina sativa retains a highly undifferentiated hexaploid genome structure.</title>
        <authorList>
            <person name="Kagale S."/>
            <person name="Koh C."/>
            <person name="Nixon J."/>
            <person name="Bollina V."/>
            <person name="Clarke W.E."/>
            <person name="Tuteja R."/>
            <person name="Spillane C."/>
            <person name="Robinson S.J."/>
            <person name="Links M.G."/>
            <person name="Clarke C."/>
            <person name="Higgins E.E."/>
            <person name="Huebert T."/>
            <person name="Sharpe A.G."/>
            <person name="Parkin I.A."/>
        </authorList>
    </citation>
    <scope>NUCLEOTIDE SEQUENCE [LARGE SCALE GENOMIC DNA]</scope>
    <source>
        <strain evidence="4">cv. DH55</strain>
    </source>
</reference>
<evidence type="ECO:0000256" key="1">
    <source>
        <dbReference type="ARBA" id="ARBA00023027"/>
    </source>
</evidence>
<feature type="compositionally biased region" description="Low complexity" evidence="2">
    <location>
        <begin position="351"/>
        <end position="364"/>
    </location>
</feature>
<evidence type="ECO:0000313" key="5">
    <source>
        <dbReference type="RefSeq" id="XP_010494467.1"/>
    </source>
</evidence>
<dbReference type="RefSeq" id="XP_010494467.1">
    <property type="nucleotide sequence ID" value="XM_010496165.2"/>
</dbReference>
<evidence type="ECO:0000256" key="2">
    <source>
        <dbReference type="SAM" id="MobiDB-lite"/>
    </source>
</evidence>
<feature type="region of interest" description="Disordered" evidence="2">
    <location>
        <begin position="188"/>
        <end position="219"/>
    </location>
</feature>
<dbReference type="GeneID" id="104771612"/>
<dbReference type="SMART" id="SM00255">
    <property type="entry name" value="TIR"/>
    <property type="match status" value="1"/>
</dbReference>
<gene>
    <name evidence="5" type="primary">LOC104771612</name>
</gene>
<dbReference type="Proteomes" id="UP000694864">
    <property type="component" value="Chromosome 20"/>
</dbReference>